<reference evidence="1 2" key="1">
    <citation type="submission" date="2019-10" db="EMBL/GenBank/DDBJ databases">
        <authorList>
            <person name="Palmer J.M."/>
        </authorList>
    </citation>
    <scope>NUCLEOTIDE SEQUENCE [LARGE SCALE GENOMIC DNA]</scope>
    <source>
        <strain evidence="1 2">TWF730</strain>
    </source>
</reference>
<comment type="caution">
    <text evidence="1">The sequence shown here is derived from an EMBL/GenBank/DDBJ whole genome shotgun (WGS) entry which is preliminary data.</text>
</comment>
<protein>
    <submittedName>
        <fullName evidence="1">Uncharacterized protein</fullName>
    </submittedName>
</protein>
<dbReference type="EMBL" id="JAVHNS010000015">
    <property type="protein sequence ID" value="KAK6334529.1"/>
    <property type="molecule type" value="Genomic_DNA"/>
</dbReference>
<proteinExistence type="predicted"/>
<evidence type="ECO:0000313" key="1">
    <source>
        <dbReference type="EMBL" id="KAK6334529.1"/>
    </source>
</evidence>
<gene>
    <name evidence="1" type="ORF">TWF730_003743</name>
</gene>
<organism evidence="1 2">
    <name type="scientific">Orbilia blumenaviensis</name>
    <dbReference type="NCBI Taxonomy" id="1796055"/>
    <lineage>
        <taxon>Eukaryota</taxon>
        <taxon>Fungi</taxon>
        <taxon>Dikarya</taxon>
        <taxon>Ascomycota</taxon>
        <taxon>Pezizomycotina</taxon>
        <taxon>Orbiliomycetes</taxon>
        <taxon>Orbiliales</taxon>
        <taxon>Orbiliaceae</taxon>
        <taxon>Orbilia</taxon>
    </lineage>
</organism>
<evidence type="ECO:0000313" key="2">
    <source>
        <dbReference type="Proteomes" id="UP001373714"/>
    </source>
</evidence>
<dbReference type="Proteomes" id="UP001373714">
    <property type="component" value="Unassembled WGS sequence"/>
</dbReference>
<accession>A0AAV9U673</accession>
<keyword evidence="2" id="KW-1185">Reference proteome</keyword>
<name>A0AAV9U673_9PEZI</name>
<dbReference type="AlphaFoldDB" id="A0AAV9U673"/>
<sequence length="196" mass="21836">MSEKDPYSYPEAVQNDTLPAAAANNMAIGYAPPPASTYIPPTSPTYPPTTQVSSSTVFHNSLYQTKQTLNPSGVHVLDVPYSPGYGPEDQRQYAHHQFSNGQFQRPQAPGEEILPAYPSQAVPERSTIIVVREPRKRGTWDRLTDICKSRVGAVWYCFSSLGMLKIDRDKFFALLRFPGSWGQRQGIPVDITIIAY</sequence>